<feature type="transmembrane region" description="Helical" evidence="1">
    <location>
        <begin position="125"/>
        <end position="144"/>
    </location>
</feature>
<dbReference type="EMBL" id="NIBG01000018">
    <property type="protein sequence ID" value="PAB58227.1"/>
    <property type="molecule type" value="Genomic_DNA"/>
</dbReference>
<keyword evidence="3" id="KW-1185">Reference proteome</keyword>
<proteinExistence type="predicted"/>
<reference evidence="2 3" key="1">
    <citation type="submission" date="2017-06" db="EMBL/GenBank/DDBJ databases">
        <title>Draft genome sequence of anaerobic fermentative bacterium Anaeromicrobium sediminis DY2726D isolated from West Pacific Ocean sediments.</title>
        <authorList>
            <person name="Zeng X."/>
        </authorList>
    </citation>
    <scope>NUCLEOTIDE SEQUENCE [LARGE SCALE GENOMIC DNA]</scope>
    <source>
        <strain evidence="2 3">DY2726D</strain>
    </source>
</reference>
<feature type="transmembrane region" description="Helical" evidence="1">
    <location>
        <begin position="6"/>
        <end position="27"/>
    </location>
</feature>
<dbReference type="RefSeq" id="WP_095134829.1">
    <property type="nucleotide sequence ID" value="NZ_NIBG01000018.1"/>
</dbReference>
<organism evidence="2 3">
    <name type="scientific">Anaeromicrobium sediminis</name>
    <dbReference type="NCBI Taxonomy" id="1478221"/>
    <lineage>
        <taxon>Bacteria</taxon>
        <taxon>Bacillati</taxon>
        <taxon>Bacillota</taxon>
        <taxon>Clostridia</taxon>
        <taxon>Peptostreptococcales</taxon>
        <taxon>Thermotaleaceae</taxon>
        <taxon>Anaeromicrobium</taxon>
    </lineage>
</organism>
<dbReference type="AlphaFoldDB" id="A0A267MFJ1"/>
<protein>
    <submittedName>
        <fullName evidence="2">Uncharacterized protein</fullName>
    </submittedName>
</protein>
<keyword evidence="1" id="KW-1133">Transmembrane helix</keyword>
<evidence type="ECO:0000313" key="3">
    <source>
        <dbReference type="Proteomes" id="UP000216024"/>
    </source>
</evidence>
<keyword evidence="1" id="KW-0812">Transmembrane</keyword>
<gene>
    <name evidence="2" type="ORF">CCE28_16450</name>
</gene>
<comment type="caution">
    <text evidence="2">The sequence shown here is derived from an EMBL/GenBank/DDBJ whole genome shotgun (WGS) entry which is preliminary data.</text>
</comment>
<evidence type="ECO:0000256" key="1">
    <source>
        <dbReference type="SAM" id="Phobius"/>
    </source>
</evidence>
<accession>A0A267MFJ1</accession>
<feature type="transmembrane region" description="Helical" evidence="1">
    <location>
        <begin position="83"/>
        <end position="105"/>
    </location>
</feature>
<evidence type="ECO:0000313" key="2">
    <source>
        <dbReference type="EMBL" id="PAB58227.1"/>
    </source>
</evidence>
<sequence length="154" mass="17181">MVDGAKIVLIIRQLLEGILVIWGVYILSSKKLDKKVIYTGVLHGIFINILRALPISFGVHTILSLIITICLISIITKEMMIKVISNVMGAFIIVAFCDWASLFVYTNIFNVGVEQLLDGSVISSLYSLGPLFMMITILLLIKYIKGRTLDGYNR</sequence>
<dbReference type="OrthoDB" id="1787445at2"/>
<keyword evidence="1" id="KW-0472">Membrane</keyword>
<name>A0A267MFJ1_9FIRM</name>
<feature type="transmembrane region" description="Helical" evidence="1">
    <location>
        <begin position="59"/>
        <end position="76"/>
    </location>
</feature>
<dbReference type="Proteomes" id="UP000216024">
    <property type="component" value="Unassembled WGS sequence"/>
</dbReference>